<feature type="transmembrane region" description="Helical" evidence="1">
    <location>
        <begin position="121"/>
        <end position="144"/>
    </location>
</feature>
<protein>
    <submittedName>
        <fullName evidence="2">Uncharacterized protein</fullName>
    </submittedName>
</protein>
<sequence>MTAVLDRPTTRTTPTLNRPLLALAALMGVTAVVTAVLAVVDPVTITGTNGWLKPLKFSLSIALYAVTIAWLLTLLPARRQKLGRGIAWVVVVGMVVEMVAIVGAAAAGTTSHFNVSTPLHTAVWASMGTAIAAVWLVTLVLGVLLWRASDDAARRLAVRAGLVIGLAGMAVAFFMTSPTPGQLDSFSGIAGAHTVGVPDGGAGLPLLGWSTVGGDLRVPHFVGMHALQVLPLLAFALEALRRRVPALQSSRTRFGVVAVAAAGYAVVVVLLTLQALAGIPVTSTFG</sequence>
<feature type="transmembrane region" description="Helical" evidence="1">
    <location>
        <begin position="221"/>
        <end position="240"/>
    </location>
</feature>
<feature type="transmembrane region" description="Helical" evidence="1">
    <location>
        <begin position="87"/>
        <end position="109"/>
    </location>
</feature>
<evidence type="ECO:0000313" key="2">
    <source>
        <dbReference type="EMBL" id="SCX56432.1"/>
    </source>
</evidence>
<dbReference type="AlphaFoldDB" id="A0A1G4YSK9"/>
<gene>
    <name evidence="2" type="ORF">SAMN03159343_3413</name>
</gene>
<reference evidence="3" key="1">
    <citation type="submission" date="2016-10" db="EMBL/GenBank/DDBJ databases">
        <authorList>
            <person name="Varghese N."/>
            <person name="Submissions S."/>
        </authorList>
    </citation>
    <scope>NUCLEOTIDE SEQUENCE [LARGE SCALE GENOMIC DNA]</scope>
    <source>
        <strain evidence="3">DSM 45722</strain>
    </source>
</reference>
<proteinExistence type="predicted"/>
<keyword evidence="1" id="KW-0812">Transmembrane</keyword>
<keyword evidence="1" id="KW-0472">Membrane</keyword>
<organism evidence="2 3">
    <name type="scientific">Klenkia marina</name>
    <dbReference type="NCBI Taxonomy" id="1960309"/>
    <lineage>
        <taxon>Bacteria</taxon>
        <taxon>Bacillati</taxon>
        <taxon>Actinomycetota</taxon>
        <taxon>Actinomycetes</taxon>
        <taxon>Geodermatophilales</taxon>
        <taxon>Geodermatophilaceae</taxon>
        <taxon>Klenkia</taxon>
    </lineage>
</organism>
<name>A0A1G4YSK9_9ACTN</name>
<keyword evidence="3" id="KW-1185">Reference proteome</keyword>
<accession>A0A1G4YSK9</accession>
<feature type="transmembrane region" description="Helical" evidence="1">
    <location>
        <begin position="156"/>
        <end position="175"/>
    </location>
</feature>
<evidence type="ECO:0000256" key="1">
    <source>
        <dbReference type="SAM" id="Phobius"/>
    </source>
</evidence>
<dbReference type="EMBL" id="FMUH01000006">
    <property type="protein sequence ID" value="SCX56432.1"/>
    <property type="molecule type" value="Genomic_DNA"/>
</dbReference>
<keyword evidence="1" id="KW-1133">Transmembrane helix</keyword>
<feature type="transmembrane region" description="Helical" evidence="1">
    <location>
        <begin position="57"/>
        <end position="75"/>
    </location>
</feature>
<feature type="transmembrane region" description="Helical" evidence="1">
    <location>
        <begin position="252"/>
        <end position="277"/>
    </location>
</feature>
<dbReference type="STRING" id="1960309.SAMN03159343_3413"/>
<dbReference type="Proteomes" id="UP000198981">
    <property type="component" value="Unassembled WGS sequence"/>
</dbReference>
<evidence type="ECO:0000313" key="3">
    <source>
        <dbReference type="Proteomes" id="UP000198981"/>
    </source>
</evidence>
<dbReference type="OrthoDB" id="343560at2"/>
<feature type="transmembrane region" description="Helical" evidence="1">
    <location>
        <begin position="20"/>
        <end position="45"/>
    </location>
</feature>
<dbReference type="RefSeq" id="WP_092806572.1">
    <property type="nucleotide sequence ID" value="NZ_FMUH01000006.1"/>
</dbReference>